<feature type="transmembrane region" description="Helical" evidence="1">
    <location>
        <begin position="77"/>
        <end position="96"/>
    </location>
</feature>
<dbReference type="EMBL" id="BAAAAK010000013">
    <property type="protein sequence ID" value="GAA0042780.1"/>
    <property type="molecule type" value="Genomic_DNA"/>
</dbReference>
<comment type="caution">
    <text evidence="3">The sequence shown here is derived from an EMBL/GenBank/DDBJ whole genome shotgun (WGS) entry which is preliminary data.</text>
</comment>
<feature type="transmembrane region" description="Helical" evidence="1">
    <location>
        <begin position="270"/>
        <end position="289"/>
    </location>
</feature>
<feature type="domain" description="Zinc-ribbon" evidence="2">
    <location>
        <begin position="6"/>
        <end position="27"/>
    </location>
</feature>
<dbReference type="AlphaFoldDB" id="A0ABC9VM02"/>
<dbReference type="Pfam" id="PF13240">
    <property type="entry name" value="Zn_Ribbon_1"/>
    <property type="match status" value="1"/>
</dbReference>
<evidence type="ECO:0000256" key="1">
    <source>
        <dbReference type="SAM" id="Phobius"/>
    </source>
</evidence>
<feature type="transmembrane region" description="Helical" evidence="1">
    <location>
        <begin position="102"/>
        <end position="119"/>
    </location>
</feature>
<evidence type="ECO:0000259" key="2">
    <source>
        <dbReference type="Pfam" id="PF13240"/>
    </source>
</evidence>
<feature type="transmembrane region" description="Helical" evidence="1">
    <location>
        <begin position="185"/>
        <end position="205"/>
    </location>
</feature>
<organism evidence="3 4">
    <name type="scientific">Lactobacillus amylovorus subsp. animalium</name>
    <dbReference type="NCBI Taxonomy" id="3378536"/>
    <lineage>
        <taxon>Bacteria</taxon>
        <taxon>Bacillati</taxon>
        <taxon>Bacillota</taxon>
        <taxon>Bacilli</taxon>
        <taxon>Lactobacillales</taxon>
        <taxon>Lactobacillaceae</taxon>
        <taxon>Lactobacillus</taxon>
    </lineage>
</organism>
<dbReference type="Proteomes" id="UP001437574">
    <property type="component" value="Unassembled WGS sequence"/>
</dbReference>
<keyword evidence="1" id="KW-0472">Membrane</keyword>
<dbReference type="InterPro" id="IPR026870">
    <property type="entry name" value="Zinc_ribbon_dom"/>
</dbReference>
<accession>A0ABC9VM02</accession>
<sequence length="345" mass="39338">MNMTTCPNCGHEISDTDDICPNCGFNLKKYRDDFFTDQHKQAKYEQPDEGKKIASRAAYREEFYPEKQNSTVQRMIAWVRQNATIVFLLGVFLLILMSFSRAAGWICFLALMVWLFIVCDRKDKVEQYTADKRLTEKINQVGSNIFNRVDEREDKVRTRSKEFAEKHPKVESQVREIKKQRSHRYSYVQLSVILTALISLIVLFTDSGASVSAVSYTQKMSISNVIFSLAGRLLSTNSLQALILYIVWLLLLLFPIFIIYNVLKNTKSSQILAFILSLIETIFLIYIVYMMSSSVHASNGVVAQITSQLISYAVSIGTSAYFLLLASVLTTGLSGFNIFKHKDNQ</sequence>
<name>A0ABC9VM02_LACAM</name>
<protein>
    <submittedName>
        <fullName evidence="3">Zinc ribbon domain-containing protein</fullName>
    </submittedName>
</protein>
<dbReference type="InterPro" id="IPR036259">
    <property type="entry name" value="MFS_trans_sf"/>
</dbReference>
<reference evidence="3 4" key="1">
    <citation type="journal article" date="2024" name="Int. J. Syst. Evol. Microbiol.">
        <title>Proposal of Lactobacillus amylovorus subsp. animalis subsp. nov. and an emended description of Lactobacillus amylovorus.</title>
        <authorList>
            <person name="Yamane K."/>
            <person name="Tanizawa Y."/>
            <person name="Kobayashi H."/>
            <person name="Kamizono T."/>
            <person name="Kojima Y."/>
            <person name="Takagi H."/>
            <person name="Tohno M."/>
        </authorList>
    </citation>
    <scope>NUCLEOTIDE SEQUENCE [LARGE SCALE GENOMIC DNA]</scope>
    <source>
        <strain evidence="3 4">TKL145</strain>
    </source>
</reference>
<feature type="transmembrane region" description="Helical" evidence="1">
    <location>
        <begin position="242"/>
        <end position="263"/>
    </location>
</feature>
<keyword evidence="1" id="KW-0812">Transmembrane</keyword>
<gene>
    <name evidence="3" type="ORF">LATKL145_11900</name>
</gene>
<dbReference type="SUPFAM" id="SSF103473">
    <property type="entry name" value="MFS general substrate transporter"/>
    <property type="match status" value="1"/>
</dbReference>
<evidence type="ECO:0000313" key="3">
    <source>
        <dbReference type="EMBL" id="GAA0042780.1"/>
    </source>
</evidence>
<evidence type="ECO:0000313" key="4">
    <source>
        <dbReference type="Proteomes" id="UP001437574"/>
    </source>
</evidence>
<feature type="transmembrane region" description="Helical" evidence="1">
    <location>
        <begin position="309"/>
        <end position="339"/>
    </location>
</feature>
<keyword evidence="1" id="KW-1133">Transmembrane helix</keyword>
<reference evidence="4" key="2">
    <citation type="submission" date="2024-01" db="EMBL/GenBank/DDBJ databases">
        <title>Draft genome sequence of Lactobacillus amylovorus strain TKL145.</title>
        <authorList>
            <person name="Tohno M."/>
            <person name="Tanizawa Y."/>
        </authorList>
    </citation>
    <scope>NUCLEOTIDE SEQUENCE [LARGE SCALE GENOMIC DNA]</scope>
    <source>
        <strain evidence="4">TKL145</strain>
    </source>
</reference>
<proteinExistence type="predicted"/>